<dbReference type="Gene3D" id="3.30.1330.60">
    <property type="entry name" value="OmpA-like domain"/>
    <property type="match status" value="1"/>
</dbReference>
<dbReference type="Proteomes" id="UP000187526">
    <property type="component" value="Unassembled WGS sequence"/>
</dbReference>
<dbReference type="OrthoDB" id="9809186at2"/>
<evidence type="ECO:0000256" key="9">
    <source>
        <dbReference type="SAM" id="MobiDB-lite"/>
    </source>
</evidence>
<comment type="subcellular location">
    <subcellularLocation>
        <location evidence="1">Cell membrane</location>
        <topology evidence="1">Single-pass membrane protein</topology>
    </subcellularLocation>
</comment>
<evidence type="ECO:0000256" key="6">
    <source>
        <dbReference type="ARBA" id="ARBA00023136"/>
    </source>
</evidence>
<dbReference type="EMBL" id="MTHD01000001">
    <property type="protein sequence ID" value="OMG56776.1"/>
    <property type="molecule type" value="Genomic_DNA"/>
</dbReference>
<dbReference type="Pfam" id="PF13677">
    <property type="entry name" value="MotB_plug"/>
    <property type="match status" value="1"/>
</dbReference>
<keyword evidence="5 10" id="KW-1133">Transmembrane helix</keyword>
<accession>A0A1R1IDC8</accession>
<dbReference type="PANTHER" id="PTHR30329">
    <property type="entry name" value="STATOR ELEMENT OF FLAGELLAR MOTOR COMPLEX"/>
    <property type="match status" value="1"/>
</dbReference>
<evidence type="ECO:0000256" key="7">
    <source>
        <dbReference type="PROSITE-ProRule" id="PRU00473"/>
    </source>
</evidence>
<keyword evidence="4 10" id="KW-0812">Transmembrane</keyword>
<keyword evidence="12" id="KW-0966">Cell projection</keyword>
<dbReference type="AlphaFoldDB" id="A0A1R1IDC8"/>
<evidence type="ECO:0000256" key="8">
    <source>
        <dbReference type="SAM" id="Coils"/>
    </source>
</evidence>
<proteinExistence type="inferred from homology"/>
<name>A0A1R1IDC8_9RHOO</name>
<dbReference type="SUPFAM" id="SSF103088">
    <property type="entry name" value="OmpA-like"/>
    <property type="match status" value="1"/>
</dbReference>
<feature type="transmembrane region" description="Helical" evidence="10">
    <location>
        <begin position="28"/>
        <end position="47"/>
    </location>
</feature>
<keyword evidence="12" id="KW-0282">Flagellum</keyword>
<keyword evidence="3" id="KW-1003">Cell membrane</keyword>
<evidence type="ECO:0000256" key="5">
    <source>
        <dbReference type="ARBA" id="ARBA00022989"/>
    </source>
</evidence>
<gene>
    <name evidence="12" type="ORF">BJN45_04000</name>
</gene>
<evidence type="ECO:0000256" key="3">
    <source>
        <dbReference type="ARBA" id="ARBA00022475"/>
    </source>
</evidence>
<dbReference type="PROSITE" id="PS51123">
    <property type="entry name" value="OMPA_2"/>
    <property type="match status" value="1"/>
</dbReference>
<dbReference type="InterPro" id="IPR025713">
    <property type="entry name" value="MotB-like_N_dom"/>
</dbReference>
<dbReference type="GO" id="GO:0005886">
    <property type="term" value="C:plasma membrane"/>
    <property type="evidence" value="ECO:0007669"/>
    <property type="project" value="UniProtKB-SubCell"/>
</dbReference>
<dbReference type="STRING" id="418702.BJN45_04000"/>
<evidence type="ECO:0000256" key="2">
    <source>
        <dbReference type="ARBA" id="ARBA00008914"/>
    </source>
</evidence>
<evidence type="ECO:0000256" key="4">
    <source>
        <dbReference type="ARBA" id="ARBA00022692"/>
    </source>
</evidence>
<keyword evidence="12" id="KW-0969">Cilium</keyword>
<comment type="caution">
    <text evidence="12">The sequence shown here is derived from an EMBL/GenBank/DDBJ whole genome shotgun (WGS) entry which is preliminary data.</text>
</comment>
<dbReference type="NCBIfam" id="NF006548">
    <property type="entry name" value="PRK09041.1"/>
    <property type="match status" value="1"/>
</dbReference>
<comment type="similarity">
    <text evidence="2">Belongs to the MotB family.</text>
</comment>
<keyword evidence="6 7" id="KW-0472">Membrane</keyword>
<evidence type="ECO:0000313" key="12">
    <source>
        <dbReference type="EMBL" id="OMG56776.1"/>
    </source>
</evidence>
<feature type="domain" description="OmpA-like" evidence="11">
    <location>
        <begin position="158"/>
        <end position="278"/>
    </location>
</feature>
<dbReference type="PANTHER" id="PTHR30329:SF21">
    <property type="entry name" value="LIPOPROTEIN YIAD-RELATED"/>
    <property type="match status" value="1"/>
</dbReference>
<dbReference type="RefSeq" id="WP_076092253.1">
    <property type="nucleotide sequence ID" value="NZ_MTHD01000001.1"/>
</dbReference>
<dbReference type="InterPro" id="IPR006665">
    <property type="entry name" value="OmpA-like"/>
</dbReference>
<organism evidence="12 13">
    <name type="scientific">Azonexus hydrophilus</name>
    <dbReference type="NCBI Taxonomy" id="418702"/>
    <lineage>
        <taxon>Bacteria</taxon>
        <taxon>Pseudomonadati</taxon>
        <taxon>Pseudomonadota</taxon>
        <taxon>Betaproteobacteria</taxon>
        <taxon>Rhodocyclales</taxon>
        <taxon>Azonexaceae</taxon>
        <taxon>Azonexus</taxon>
    </lineage>
</organism>
<protein>
    <submittedName>
        <fullName evidence="12">Flagellar motor protein MotB</fullName>
    </submittedName>
</protein>
<dbReference type="CDD" id="cd07185">
    <property type="entry name" value="OmpA_C-like"/>
    <property type="match status" value="1"/>
</dbReference>
<dbReference type="Pfam" id="PF00691">
    <property type="entry name" value="OmpA"/>
    <property type="match status" value="1"/>
</dbReference>
<evidence type="ECO:0000259" key="11">
    <source>
        <dbReference type="PROSITE" id="PS51123"/>
    </source>
</evidence>
<feature type="region of interest" description="Disordered" evidence="9">
    <location>
        <begin position="286"/>
        <end position="314"/>
    </location>
</feature>
<feature type="coiled-coil region" evidence="8">
    <location>
        <begin position="110"/>
        <end position="138"/>
    </location>
</feature>
<evidence type="ECO:0000256" key="1">
    <source>
        <dbReference type="ARBA" id="ARBA00004162"/>
    </source>
</evidence>
<evidence type="ECO:0000313" key="13">
    <source>
        <dbReference type="Proteomes" id="UP000187526"/>
    </source>
</evidence>
<reference evidence="12 13" key="1">
    <citation type="submission" date="2016-10" db="EMBL/GenBank/DDBJ databases">
        <title>Alkaliphiles isolated from bioreactors.</title>
        <authorList>
            <person name="Salah Z."/>
            <person name="Rout S.P."/>
            <person name="Humphreys P.N."/>
        </authorList>
    </citation>
    <scope>NUCLEOTIDE SEQUENCE [LARGE SCALE GENOMIC DNA]</scope>
    <source>
        <strain evidence="12 13">ZS02</strain>
    </source>
</reference>
<keyword evidence="13" id="KW-1185">Reference proteome</keyword>
<keyword evidence="8" id="KW-0175">Coiled coil</keyword>
<sequence>MSDDSTRPIVIKRKKVVAGGSHGGAWKIAYADFVTAMMAFFLLMWLLGSTAKGDLQGIADYFQNPMKVSMSGGAGSGDATSILKGGGQDLTRQSGQVKKGDVEAKKTTFSKAAQQEFRRKEQERLELLKADIEKMIEQSPQLAQFKKQLLLDITSEGLRIQIVDEQNRPMFDSGGAEVKPYTRDLLRQIGKALNGVSNRISLGGHTDAAPFVGGVQGFSNWELSANRANASRRELVAGGMEAHKIMRVVGLGSTLLFDKNDPLNPVNRRISIVVLNQRTEQAILNEEGNSADVENGDEVPAVLDLPTTPNGRSG</sequence>
<dbReference type="InterPro" id="IPR050330">
    <property type="entry name" value="Bact_OuterMem_StrucFunc"/>
</dbReference>
<evidence type="ECO:0000256" key="10">
    <source>
        <dbReference type="SAM" id="Phobius"/>
    </source>
</evidence>
<dbReference type="InterPro" id="IPR036737">
    <property type="entry name" value="OmpA-like_sf"/>
</dbReference>